<sequence length="284" mass="29861">MSSTSSPFIPTLLNDSVALVTGGGSGIGLEISRLLIAHGCSVCIMGRRLPVLLSSSQSLGSSCCTYYRGSVRLPQDCTAAVKHTVETFGKLTILINAAAGNFLSSARDLTPNGFSAVVSTDLLGTFNMCHSAFPYLSSSSSPQPSSPSPCIVNISATLHRPATFYQSHASASKAGVDSLTRSLALEWGPLSIRVNGVAPGPIGDTEGMRRLGPGEEAAREIAGERIPMGRMGRKKDIGYAVLYLVSDAAGWVTGETVVVDGGEKLYRGEQIFDEDTVRSMRAKL</sequence>
<dbReference type="EC" id="1.3.1.124" evidence="3"/>
<keyword evidence="2" id="KW-0560">Oxidoreductase</keyword>
<comment type="catalytic activity">
    <reaction evidence="5">
        <text>a (2E,4Z)-dienoyl-CoA + NADPH + H(+) = a 4,5-saturated-(3E)-enoyl-CoA + NADP(+)</text>
        <dbReference type="Rhea" id="RHEA:61892"/>
        <dbReference type="ChEBI" id="CHEBI:15378"/>
        <dbReference type="ChEBI" id="CHEBI:57783"/>
        <dbReference type="ChEBI" id="CHEBI:58349"/>
        <dbReference type="ChEBI" id="CHEBI:85099"/>
        <dbReference type="ChEBI" id="CHEBI:85493"/>
        <dbReference type="EC" id="1.3.1.124"/>
    </reaction>
</comment>
<dbReference type="SUPFAM" id="SSF51735">
    <property type="entry name" value="NAD(P)-binding Rossmann-fold domains"/>
    <property type="match status" value="1"/>
</dbReference>
<gene>
    <name evidence="6" type="ORF">TrCOL_g11864</name>
</gene>
<evidence type="ECO:0000313" key="7">
    <source>
        <dbReference type="Proteomes" id="UP001165065"/>
    </source>
</evidence>
<name>A0A9W7G6J3_9STRA</name>
<dbReference type="InterPro" id="IPR036291">
    <property type="entry name" value="NAD(P)-bd_dom_sf"/>
</dbReference>
<dbReference type="Gene3D" id="3.40.50.720">
    <property type="entry name" value="NAD(P)-binding Rossmann-like Domain"/>
    <property type="match status" value="1"/>
</dbReference>
<dbReference type="EMBL" id="BRYA01000832">
    <property type="protein sequence ID" value="GMI33812.1"/>
    <property type="molecule type" value="Genomic_DNA"/>
</dbReference>
<proteinExistence type="predicted"/>
<evidence type="ECO:0000256" key="2">
    <source>
        <dbReference type="ARBA" id="ARBA00023002"/>
    </source>
</evidence>
<dbReference type="OrthoDB" id="1393670at2759"/>
<reference evidence="7" key="1">
    <citation type="journal article" date="2023" name="Commun. Biol.">
        <title>Genome analysis of Parmales, the sister group of diatoms, reveals the evolutionary specialization of diatoms from phago-mixotrophs to photoautotrophs.</title>
        <authorList>
            <person name="Ban H."/>
            <person name="Sato S."/>
            <person name="Yoshikawa S."/>
            <person name="Yamada K."/>
            <person name="Nakamura Y."/>
            <person name="Ichinomiya M."/>
            <person name="Sato N."/>
            <person name="Blanc-Mathieu R."/>
            <person name="Endo H."/>
            <person name="Kuwata A."/>
            <person name="Ogata H."/>
        </authorList>
    </citation>
    <scope>NUCLEOTIDE SEQUENCE [LARGE SCALE GENOMIC DNA]</scope>
</reference>
<dbReference type="Pfam" id="PF13561">
    <property type="entry name" value="adh_short_C2"/>
    <property type="match status" value="1"/>
</dbReference>
<evidence type="ECO:0000256" key="1">
    <source>
        <dbReference type="ARBA" id="ARBA00022857"/>
    </source>
</evidence>
<organism evidence="6 7">
    <name type="scientific">Triparma columacea</name>
    <dbReference type="NCBI Taxonomy" id="722753"/>
    <lineage>
        <taxon>Eukaryota</taxon>
        <taxon>Sar</taxon>
        <taxon>Stramenopiles</taxon>
        <taxon>Ochrophyta</taxon>
        <taxon>Bolidophyceae</taxon>
        <taxon>Parmales</taxon>
        <taxon>Triparmaceae</taxon>
        <taxon>Triparma</taxon>
    </lineage>
</organism>
<comment type="catalytic activity">
    <reaction evidence="4">
        <text>a (2E,4E)-dienoyl-CoA + NADPH + H(+) = a 4,5-saturated-(3E)-enoyl-CoA + NADP(+)</text>
        <dbReference type="Rhea" id="RHEA:45912"/>
        <dbReference type="ChEBI" id="CHEBI:15378"/>
        <dbReference type="ChEBI" id="CHEBI:57783"/>
        <dbReference type="ChEBI" id="CHEBI:58349"/>
        <dbReference type="ChEBI" id="CHEBI:85101"/>
        <dbReference type="ChEBI" id="CHEBI:85493"/>
        <dbReference type="EC" id="1.3.1.124"/>
    </reaction>
</comment>
<keyword evidence="1" id="KW-0521">NADP</keyword>
<dbReference type="GO" id="GO:0005777">
    <property type="term" value="C:peroxisome"/>
    <property type="evidence" value="ECO:0007669"/>
    <property type="project" value="TreeGrafter"/>
</dbReference>
<accession>A0A9W7G6J3</accession>
<keyword evidence="7" id="KW-1185">Reference proteome</keyword>
<evidence type="ECO:0000256" key="4">
    <source>
        <dbReference type="ARBA" id="ARBA00048009"/>
    </source>
</evidence>
<dbReference type="PRINTS" id="PR00081">
    <property type="entry name" value="GDHRDH"/>
</dbReference>
<comment type="caution">
    <text evidence="6">The sequence shown here is derived from an EMBL/GenBank/DDBJ whole genome shotgun (WGS) entry which is preliminary data.</text>
</comment>
<dbReference type="PANTHER" id="PTHR43296">
    <property type="entry name" value="PEROXISOMAL 2,4-DIENOYL-COA REDUCTASE"/>
    <property type="match status" value="1"/>
</dbReference>
<dbReference type="InterPro" id="IPR002347">
    <property type="entry name" value="SDR_fam"/>
</dbReference>
<dbReference type="FunFam" id="3.40.50.720:FF:000084">
    <property type="entry name" value="Short-chain dehydrogenase reductase"/>
    <property type="match status" value="1"/>
</dbReference>
<dbReference type="InterPro" id="IPR045017">
    <property type="entry name" value="DECR2-like"/>
</dbReference>
<dbReference type="GO" id="GO:0008670">
    <property type="term" value="F:2,4-dienoyl-CoA reductase (NADPH) activity"/>
    <property type="evidence" value="ECO:0007669"/>
    <property type="project" value="InterPro"/>
</dbReference>
<dbReference type="PANTHER" id="PTHR43296:SF2">
    <property type="entry name" value="PEROXISOMAL 2,4-DIENOYL-COA REDUCTASE [(3E)-ENOYL-COA-PRODUCING]"/>
    <property type="match status" value="1"/>
</dbReference>
<dbReference type="GO" id="GO:0009062">
    <property type="term" value="P:fatty acid catabolic process"/>
    <property type="evidence" value="ECO:0007669"/>
    <property type="project" value="InterPro"/>
</dbReference>
<evidence type="ECO:0000313" key="6">
    <source>
        <dbReference type="EMBL" id="GMI33812.1"/>
    </source>
</evidence>
<evidence type="ECO:0000256" key="3">
    <source>
        <dbReference type="ARBA" id="ARBA00026117"/>
    </source>
</evidence>
<dbReference type="Proteomes" id="UP001165065">
    <property type="component" value="Unassembled WGS sequence"/>
</dbReference>
<dbReference type="AlphaFoldDB" id="A0A9W7G6J3"/>
<evidence type="ECO:0000256" key="5">
    <source>
        <dbReference type="ARBA" id="ARBA00048340"/>
    </source>
</evidence>
<dbReference type="CDD" id="cd05369">
    <property type="entry name" value="TER_DECR_SDR_a"/>
    <property type="match status" value="1"/>
</dbReference>
<protein>
    <recommendedName>
        <fullName evidence="3">2,4-dienoyl-CoA reductase [(3E)-enoyl-CoA-producing]</fullName>
        <ecNumber evidence="3">1.3.1.124</ecNumber>
    </recommendedName>
</protein>